<name>A0A9X1LCI1_9PROT</name>
<accession>A0A9X1LCI1</accession>
<dbReference type="RefSeq" id="WP_165839042.1">
    <property type="nucleotide sequence ID" value="NZ_JAJAQI010000038.1"/>
</dbReference>
<dbReference type="EMBL" id="JAJAQI010000038">
    <property type="protein sequence ID" value="MCB4824215.1"/>
    <property type="molecule type" value="Genomic_DNA"/>
</dbReference>
<gene>
    <name evidence="1" type="ORF">LHA35_21015</name>
</gene>
<protein>
    <submittedName>
        <fullName evidence="1">Uncharacterized protein</fullName>
    </submittedName>
</protein>
<proteinExistence type="predicted"/>
<reference evidence="1" key="1">
    <citation type="submission" date="2021-10" db="EMBL/GenBank/DDBJ databases">
        <title>Roseicella aerolatum sp. nov., isolated from aerosols of e-waste dismantling site.</title>
        <authorList>
            <person name="Qin T."/>
        </authorList>
    </citation>
    <scope>NUCLEOTIDE SEQUENCE</scope>
    <source>
        <strain evidence="1">GB24</strain>
    </source>
</reference>
<evidence type="ECO:0000313" key="1">
    <source>
        <dbReference type="EMBL" id="MCB4824215.1"/>
    </source>
</evidence>
<evidence type="ECO:0000313" key="2">
    <source>
        <dbReference type="Proteomes" id="UP001139311"/>
    </source>
</evidence>
<sequence>MKPKKNFRTRNQNKALPNGKKAFKISGLRRFFLALPFSAAGKAAALKGSAI</sequence>
<dbReference type="Proteomes" id="UP001139311">
    <property type="component" value="Unassembled WGS sequence"/>
</dbReference>
<dbReference type="AlphaFoldDB" id="A0A9X1LCI1"/>
<keyword evidence="2" id="KW-1185">Reference proteome</keyword>
<comment type="caution">
    <text evidence="1">The sequence shown here is derived from an EMBL/GenBank/DDBJ whole genome shotgun (WGS) entry which is preliminary data.</text>
</comment>
<organism evidence="1 2">
    <name type="scientific">Roseicella aerolata</name>
    <dbReference type="NCBI Taxonomy" id="2883479"/>
    <lineage>
        <taxon>Bacteria</taxon>
        <taxon>Pseudomonadati</taxon>
        <taxon>Pseudomonadota</taxon>
        <taxon>Alphaproteobacteria</taxon>
        <taxon>Acetobacterales</taxon>
        <taxon>Roseomonadaceae</taxon>
        <taxon>Roseicella</taxon>
    </lineage>
</organism>